<dbReference type="Proteomes" id="UP000678499">
    <property type="component" value="Unassembled WGS sequence"/>
</dbReference>
<dbReference type="SMART" id="SM01199">
    <property type="entry name" value="FDF"/>
    <property type="match status" value="1"/>
</dbReference>
<dbReference type="EMBL" id="CAJPEX010001270">
    <property type="protein sequence ID" value="CAG0918714.1"/>
    <property type="molecule type" value="Genomic_DNA"/>
</dbReference>
<feature type="domain" description="DFDF" evidence="3">
    <location>
        <begin position="207"/>
        <end position="243"/>
    </location>
</feature>
<accession>A0A7R9GDN4</accession>
<feature type="region of interest" description="Disordered" evidence="2">
    <location>
        <begin position="1"/>
        <end position="31"/>
    </location>
</feature>
<proteinExistence type="inferred from homology"/>
<feature type="compositionally biased region" description="Polar residues" evidence="2">
    <location>
        <begin position="176"/>
        <end position="187"/>
    </location>
</feature>
<evidence type="ECO:0000256" key="1">
    <source>
        <dbReference type="ARBA" id="ARBA00005472"/>
    </source>
</evidence>
<evidence type="ECO:0000259" key="3">
    <source>
        <dbReference type="PROSITE" id="PS51512"/>
    </source>
</evidence>
<dbReference type="GO" id="GO:0004864">
    <property type="term" value="F:protein phosphatase inhibitor activity"/>
    <property type="evidence" value="ECO:0007669"/>
    <property type="project" value="InterPro"/>
</dbReference>
<evidence type="ECO:0000313" key="5">
    <source>
        <dbReference type="Proteomes" id="UP000678499"/>
    </source>
</evidence>
<dbReference type="PROSITE" id="PS51512">
    <property type="entry name" value="DFDF"/>
    <property type="match status" value="1"/>
</dbReference>
<dbReference type="PANTHER" id="PTHR12398:SF20">
    <property type="entry name" value="PROTEIN PHOSPHATASE 1 REGULATORY INHIBITOR SUBUNIT 2"/>
    <property type="match status" value="1"/>
</dbReference>
<dbReference type="GO" id="GO:0009966">
    <property type="term" value="P:regulation of signal transduction"/>
    <property type="evidence" value="ECO:0007669"/>
    <property type="project" value="InterPro"/>
</dbReference>
<evidence type="ECO:0000313" key="4">
    <source>
        <dbReference type="EMBL" id="CAD7278562.1"/>
    </source>
</evidence>
<evidence type="ECO:0000256" key="2">
    <source>
        <dbReference type="SAM" id="MobiDB-lite"/>
    </source>
</evidence>
<feature type="region of interest" description="Disordered" evidence="2">
    <location>
        <begin position="122"/>
        <end position="155"/>
    </location>
</feature>
<feature type="region of interest" description="Disordered" evidence="2">
    <location>
        <begin position="176"/>
        <end position="195"/>
    </location>
</feature>
<dbReference type="Gene3D" id="2.30.30.100">
    <property type="match status" value="1"/>
</dbReference>
<dbReference type="PANTHER" id="PTHR12398">
    <property type="entry name" value="PROTEIN PHOSPHATASE INHIBITOR"/>
    <property type="match status" value="1"/>
</dbReference>
<keyword evidence="5" id="KW-1185">Reference proteome</keyword>
<dbReference type="InterPro" id="IPR007062">
    <property type="entry name" value="PPI-2"/>
</dbReference>
<dbReference type="Pfam" id="PF09532">
    <property type="entry name" value="FDF"/>
    <property type="match status" value="1"/>
</dbReference>
<name>A0A7R9GDN4_9CRUS</name>
<comment type="similarity">
    <text evidence="1">Belongs to the protein phosphatase inhibitor 2 family.</text>
</comment>
<feature type="compositionally biased region" description="Basic and acidic residues" evidence="2">
    <location>
        <begin position="122"/>
        <end position="136"/>
    </location>
</feature>
<sequence length="466" mass="52471">MADAGQKQARYGAVSSDTSPPLQRSLIKPGKLPPSDYWKGILVSVESEFDTFQGFVERVGLDEQTVSLTKTFVNGKMLEANGGKATLSADKITVIKFLRFPEEEEPEQLSVVGRDVPKRFEQRRQLDGSPSHDRRAPRTSGCKYNGAVNNRATGKNCNPRRVVTSSHGQYFNWQQKPNLRSGESPQNFEEGKSGWKKRQMAKDSACFGTPVDSFIDEDFDFDANLKKFDKRAVFEEISAHQKPGTVKRQLYYRHDECIVHAPNDNNYKGTEARSISDSPEKCDLVIRLENMADAGMKSADHLVPLDAKPKKGILKNSSSFDKPGPAHLSGGSKETKWDEMNILATHHPPDKDYGHMKVMEPKTPFSYYNEADEEMEGHSSAGLDPSQLASQIGEAAGQPPKVMQEEDEDDEDYAHETEEDRAKRLSFEAKRKAHYKEFYAAQLARKLMERDELEEDDGDYQEPPQP</sequence>
<dbReference type="Pfam" id="PF04979">
    <property type="entry name" value="IPP-2"/>
    <property type="match status" value="1"/>
</dbReference>
<gene>
    <name evidence="4" type="ORF">NMOB1V02_LOCUS6261</name>
</gene>
<dbReference type="EMBL" id="OA883307">
    <property type="protein sequence ID" value="CAD7278562.1"/>
    <property type="molecule type" value="Genomic_DNA"/>
</dbReference>
<dbReference type="AlphaFoldDB" id="A0A7R9GDN4"/>
<protein>
    <recommendedName>
        <fullName evidence="3">DFDF domain-containing protein</fullName>
    </recommendedName>
</protein>
<reference evidence="4" key="1">
    <citation type="submission" date="2020-11" db="EMBL/GenBank/DDBJ databases">
        <authorList>
            <person name="Tran Van P."/>
        </authorList>
    </citation>
    <scope>NUCLEOTIDE SEQUENCE</scope>
</reference>
<dbReference type="InterPro" id="IPR019050">
    <property type="entry name" value="FDF_dom"/>
</dbReference>
<feature type="region of interest" description="Disordered" evidence="2">
    <location>
        <begin position="394"/>
        <end position="421"/>
    </location>
</feature>
<dbReference type="Gene3D" id="6.10.250.1050">
    <property type="match status" value="2"/>
</dbReference>
<organism evidence="4">
    <name type="scientific">Notodromas monacha</name>
    <dbReference type="NCBI Taxonomy" id="399045"/>
    <lineage>
        <taxon>Eukaryota</taxon>
        <taxon>Metazoa</taxon>
        <taxon>Ecdysozoa</taxon>
        <taxon>Arthropoda</taxon>
        <taxon>Crustacea</taxon>
        <taxon>Oligostraca</taxon>
        <taxon>Ostracoda</taxon>
        <taxon>Podocopa</taxon>
        <taxon>Podocopida</taxon>
        <taxon>Cypridocopina</taxon>
        <taxon>Cypridoidea</taxon>
        <taxon>Cyprididae</taxon>
        <taxon>Notodromas</taxon>
    </lineage>
</organism>
<dbReference type="InterPro" id="IPR025762">
    <property type="entry name" value="DFDF"/>
</dbReference>
<dbReference type="OrthoDB" id="551302at2759"/>